<proteinExistence type="predicted"/>
<accession>M5U7M2</accession>
<dbReference type="EMBL" id="ANOH01000462">
    <property type="protein sequence ID" value="EMI51953.1"/>
    <property type="molecule type" value="Genomic_DNA"/>
</dbReference>
<keyword evidence="2" id="KW-1185">Reference proteome</keyword>
<organism evidence="1 2">
    <name type="scientific">Rhodopirellula sallentina SM41</name>
    <dbReference type="NCBI Taxonomy" id="1263870"/>
    <lineage>
        <taxon>Bacteria</taxon>
        <taxon>Pseudomonadati</taxon>
        <taxon>Planctomycetota</taxon>
        <taxon>Planctomycetia</taxon>
        <taxon>Pirellulales</taxon>
        <taxon>Pirellulaceae</taxon>
        <taxon>Rhodopirellula</taxon>
    </lineage>
</organism>
<reference evidence="1 2" key="1">
    <citation type="journal article" date="2013" name="Mar. Genomics">
        <title>Expression of sulfatases in Rhodopirellula baltica and the diversity of sulfatases in the genus Rhodopirellula.</title>
        <authorList>
            <person name="Wegner C.E."/>
            <person name="Richter-Heitmann T."/>
            <person name="Klindworth A."/>
            <person name="Klockow C."/>
            <person name="Richter M."/>
            <person name="Achstetter T."/>
            <person name="Glockner F.O."/>
            <person name="Harder J."/>
        </authorList>
    </citation>
    <scope>NUCLEOTIDE SEQUENCE [LARGE SCALE GENOMIC DNA]</scope>
    <source>
        <strain evidence="1 2">SM41</strain>
    </source>
</reference>
<dbReference type="AlphaFoldDB" id="M5U7M2"/>
<sequence length="46" mass="5262">MIDPDADSDCLTTITTIPTSRLNVDFQRRCRERANEIITHHSFSLA</sequence>
<protein>
    <submittedName>
        <fullName evidence="1">Uncharacterized protein</fullName>
    </submittedName>
</protein>
<name>M5U7M2_9BACT</name>
<dbReference type="Proteomes" id="UP000011885">
    <property type="component" value="Unassembled WGS sequence"/>
</dbReference>
<dbReference type="PATRIC" id="fig|1263870.3.peg.6988"/>
<evidence type="ECO:0000313" key="1">
    <source>
        <dbReference type="EMBL" id="EMI51953.1"/>
    </source>
</evidence>
<evidence type="ECO:0000313" key="2">
    <source>
        <dbReference type="Proteomes" id="UP000011885"/>
    </source>
</evidence>
<gene>
    <name evidence="1" type="ORF">RSSM_06586</name>
</gene>
<comment type="caution">
    <text evidence="1">The sequence shown here is derived from an EMBL/GenBank/DDBJ whole genome shotgun (WGS) entry which is preliminary data.</text>
</comment>